<evidence type="ECO:0000313" key="2">
    <source>
        <dbReference type="RefSeq" id="XP_031575187.1"/>
    </source>
</evidence>
<reference evidence="2" key="1">
    <citation type="submission" date="2025-08" db="UniProtKB">
        <authorList>
            <consortium name="RefSeq"/>
        </authorList>
    </citation>
    <scope>IDENTIFICATION</scope>
    <source>
        <tissue evidence="2">Tentacle</tissue>
    </source>
</reference>
<dbReference type="RefSeq" id="XP_031575187.1">
    <property type="nucleotide sequence ID" value="XM_031719327.1"/>
</dbReference>
<name>A0A6P8J624_ACTTE</name>
<evidence type="ECO:0000313" key="1">
    <source>
        <dbReference type="Proteomes" id="UP000515163"/>
    </source>
</evidence>
<dbReference type="Proteomes" id="UP000515163">
    <property type="component" value="Unplaced"/>
</dbReference>
<dbReference type="GeneID" id="116308823"/>
<proteinExistence type="predicted"/>
<organism evidence="1 2">
    <name type="scientific">Actinia tenebrosa</name>
    <name type="common">Australian red waratah sea anemone</name>
    <dbReference type="NCBI Taxonomy" id="6105"/>
    <lineage>
        <taxon>Eukaryota</taxon>
        <taxon>Metazoa</taxon>
        <taxon>Cnidaria</taxon>
        <taxon>Anthozoa</taxon>
        <taxon>Hexacorallia</taxon>
        <taxon>Actiniaria</taxon>
        <taxon>Actiniidae</taxon>
        <taxon>Actinia</taxon>
    </lineage>
</organism>
<accession>A0A6P8J624</accession>
<keyword evidence="1" id="KW-1185">Reference proteome</keyword>
<dbReference type="OrthoDB" id="10368623at2759"/>
<protein>
    <submittedName>
        <fullName evidence="2">Uncharacterized protein LOC116308823 isoform X3</fullName>
    </submittedName>
</protein>
<sequence>MDKEERNYCCLALLLLRVGNPCLRRYFKNQWNAAGKYTPWTDCAQNGADLLRMFKPLWYEKKAVTSGDTSGWDMSLLINALLHSRPPFVVAANLVAALKTLKEMRNNLCHSPVSRVEATEFQTSWRDGCNSLRLFGATAGDFDKVEQGESYIKSDRSHPSCMSFNTIYIHVVIQSFL</sequence>
<gene>
    <name evidence="2" type="primary">LOC116308823</name>
</gene>
<dbReference type="AlphaFoldDB" id="A0A6P8J624"/>